<organism evidence="19 20">
    <name type="scientific">Plakobranchus ocellatus</name>
    <dbReference type="NCBI Taxonomy" id="259542"/>
    <lineage>
        <taxon>Eukaryota</taxon>
        <taxon>Metazoa</taxon>
        <taxon>Spiralia</taxon>
        <taxon>Lophotrochozoa</taxon>
        <taxon>Mollusca</taxon>
        <taxon>Gastropoda</taxon>
        <taxon>Heterobranchia</taxon>
        <taxon>Euthyneura</taxon>
        <taxon>Panpulmonata</taxon>
        <taxon>Sacoglossa</taxon>
        <taxon>Placobranchoidea</taxon>
        <taxon>Plakobranchidae</taxon>
        <taxon>Plakobranchus</taxon>
    </lineage>
</organism>
<dbReference type="InterPro" id="IPR034016">
    <property type="entry name" value="M1_APN-typ"/>
</dbReference>
<name>A0AAV4D8T7_9GAST</name>
<feature type="active site" description="Proton acceptor" evidence="13">
    <location>
        <position position="479"/>
    </location>
</feature>
<evidence type="ECO:0000256" key="6">
    <source>
        <dbReference type="ARBA" id="ARBA00022801"/>
    </source>
</evidence>
<dbReference type="InterPro" id="IPR042097">
    <property type="entry name" value="Aminopeptidase_N-like_N_sf"/>
</dbReference>
<reference evidence="19 20" key="1">
    <citation type="journal article" date="2021" name="Elife">
        <title>Chloroplast acquisition without the gene transfer in kleptoplastic sea slugs, Plakobranchus ocellatus.</title>
        <authorList>
            <person name="Maeda T."/>
            <person name="Takahashi S."/>
            <person name="Yoshida T."/>
            <person name="Shimamura S."/>
            <person name="Takaki Y."/>
            <person name="Nagai Y."/>
            <person name="Toyoda A."/>
            <person name="Suzuki Y."/>
            <person name="Arimoto A."/>
            <person name="Ishii H."/>
            <person name="Satoh N."/>
            <person name="Nishiyama T."/>
            <person name="Hasebe M."/>
            <person name="Maruyama T."/>
            <person name="Minagawa J."/>
            <person name="Obokata J."/>
            <person name="Shigenobu S."/>
        </authorList>
    </citation>
    <scope>NUCLEOTIDE SEQUENCE [LARGE SCALE GENOMIC DNA]</scope>
</reference>
<dbReference type="Proteomes" id="UP000735302">
    <property type="component" value="Unassembled WGS sequence"/>
</dbReference>
<dbReference type="GO" id="GO:0016020">
    <property type="term" value="C:membrane"/>
    <property type="evidence" value="ECO:0007669"/>
    <property type="project" value="UniProtKB-SubCell"/>
</dbReference>
<proteinExistence type="inferred from homology"/>
<dbReference type="SUPFAM" id="SSF55486">
    <property type="entry name" value="Metalloproteases ('zincins'), catalytic domain"/>
    <property type="match status" value="1"/>
</dbReference>
<comment type="similarity">
    <text evidence="2">Belongs to the peptidase M1 family.</text>
</comment>
<evidence type="ECO:0000256" key="11">
    <source>
        <dbReference type="ARBA" id="ARBA00023136"/>
    </source>
</evidence>
<protein>
    <submittedName>
        <fullName evidence="19">Aminopeptidase</fullName>
    </submittedName>
</protein>
<keyword evidence="6" id="KW-0378">Hydrolase</keyword>
<keyword evidence="20" id="KW-1185">Reference proteome</keyword>
<evidence type="ECO:0000256" key="2">
    <source>
        <dbReference type="ARBA" id="ARBA00010136"/>
    </source>
</evidence>
<dbReference type="GO" id="GO:0042277">
    <property type="term" value="F:peptide binding"/>
    <property type="evidence" value="ECO:0007669"/>
    <property type="project" value="TreeGrafter"/>
</dbReference>
<keyword evidence="12" id="KW-0325">Glycoprotein</keyword>
<keyword evidence="9 16" id="KW-1133">Transmembrane helix</keyword>
<sequence>MQHESFPDVTLAEPNGAEQFTALTSLQRSDDMEEADSKTVSGNGKVIFFTSKNKRFLGFSRLAVVFIALAFLFLLILAIVTSVLITKSVFKDFSSATEPSSPSSSRSSSTFIFGVSYPSCLDQCTTRCRATVMNASDRAIQAIVDTYLDPAFRNEAKAKGDYPDKLRNLLDNITGFRLPRIVTPSLYNLLLKVDVRGKKYEGSVNITVKVEESSKYIVFHRNDIEIDESLVNLASQNSPSRKVVKHFQVPLLNFHVLELDGDLQVGATYTVIIGKYWADLHQDLRGLYLSSYNTSDGVTRDLVASQLQPEDARRLMPCLDEPAMKARFSVSIIYEKGYTALTNMSPKSTISLDEKWKQTDYHITPFMSTYLLAVVVSDFKPRNFTFEDGYELRMWAREDAHSQTEYAMDFAIKAYKFFVDYFGMKDVVTKSDHVAVPDFNHGAMENWGLVVYRETSMLYDRQVSSTRNKFMVTLIVAHEIAHTFALQVVDEMFPIMIQDALTTSHPIFAVIEKPSDIMQNFDGISYQKGMAVLRMMMDFTGTEQFRHALTVYVKKFKFKNADMSQLWDTFSQVIPAANRATLIGDAFTFARADMLSYDVALSMTRYLKKEQSYIPWRAFAHIIKFLRGMLANKAAYVHLE</sequence>
<dbReference type="GO" id="GO:0008270">
    <property type="term" value="F:zinc ion binding"/>
    <property type="evidence" value="ECO:0007669"/>
    <property type="project" value="InterPro"/>
</dbReference>
<comment type="caution">
    <text evidence="19">The sequence shown here is derived from an EMBL/GenBank/DDBJ whole genome shotgun (WGS) entry which is preliminary data.</text>
</comment>
<keyword evidence="5 14" id="KW-0479">Metal-binding</keyword>
<dbReference type="PRINTS" id="PR00756">
    <property type="entry name" value="ALADIPTASE"/>
</dbReference>
<keyword evidence="10" id="KW-0482">Metalloprotease</keyword>
<feature type="transmembrane region" description="Helical" evidence="16">
    <location>
        <begin position="62"/>
        <end position="85"/>
    </location>
</feature>
<dbReference type="GO" id="GO:0006508">
    <property type="term" value="P:proteolysis"/>
    <property type="evidence" value="ECO:0007669"/>
    <property type="project" value="UniProtKB-KW"/>
</dbReference>
<dbReference type="InterPro" id="IPR045357">
    <property type="entry name" value="Aminopeptidase_N-like_N"/>
</dbReference>
<keyword evidence="7 14" id="KW-0862">Zinc</keyword>
<evidence type="ECO:0000256" key="12">
    <source>
        <dbReference type="ARBA" id="ARBA00023180"/>
    </source>
</evidence>
<feature type="binding site" evidence="14">
    <location>
        <position position="482"/>
    </location>
    <ligand>
        <name>Zn(2+)</name>
        <dbReference type="ChEBI" id="CHEBI:29105"/>
        <note>catalytic</note>
    </ligand>
</feature>
<evidence type="ECO:0000259" key="17">
    <source>
        <dbReference type="Pfam" id="PF01433"/>
    </source>
</evidence>
<dbReference type="InterPro" id="IPR001930">
    <property type="entry name" value="Peptidase_M1"/>
</dbReference>
<dbReference type="GO" id="GO:0005615">
    <property type="term" value="C:extracellular space"/>
    <property type="evidence" value="ECO:0007669"/>
    <property type="project" value="TreeGrafter"/>
</dbReference>
<feature type="domain" description="Peptidase M1 membrane alanine aminopeptidase" evidence="17">
    <location>
        <begin position="406"/>
        <end position="483"/>
    </location>
</feature>
<comment type="subcellular location">
    <subcellularLocation>
        <location evidence="1">Membrane</location>
        <topology evidence="1">Single-pass type II membrane protein</topology>
    </subcellularLocation>
</comment>
<evidence type="ECO:0000256" key="13">
    <source>
        <dbReference type="PIRSR" id="PIRSR634016-1"/>
    </source>
</evidence>
<dbReference type="EMBL" id="BLXT01007620">
    <property type="protein sequence ID" value="GFO40571.1"/>
    <property type="molecule type" value="Genomic_DNA"/>
</dbReference>
<evidence type="ECO:0000313" key="20">
    <source>
        <dbReference type="Proteomes" id="UP000735302"/>
    </source>
</evidence>
<evidence type="ECO:0000256" key="8">
    <source>
        <dbReference type="ARBA" id="ARBA00022968"/>
    </source>
</evidence>
<dbReference type="AlphaFoldDB" id="A0AAV4D8T7"/>
<dbReference type="GO" id="GO:0043171">
    <property type="term" value="P:peptide catabolic process"/>
    <property type="evidence" value="ECO:0007669"/>
    <property type="project" value="TreeGrafter"/>
</dbReference>
<evidence type="ECO:0000256" key="14">
    <source>
        <dbReference type="PIRSR" id="PIRSR634016-3"/>
    </source>
</evidence>
<evidence type="ECO:0000256" key="1">
    <source>
        <dbReference type="ARBA" id="ARBA00004606"/>
    </source>
</evidence>
<dbReference type="FunFam" id="2.60.40.1730:FF:000001">
    <property type="entry name" value="Leucyl-cystinyl aminopeptidase"/>
    <property type="match status" value="1"/>
</dbReference>
<feature type="site" description="Transition state stabilizer" evidence="15">
    <location>
        <position position="526"/>
    </location>
</feature>
<dbReference type="Gene3D" id="1.10.390.10">
    <property type="entry name" value="Neutral Protease Domain 2"/>
    <property type="match status" value="2"/>
</dbReference>
<evidence type="ECO:0000256" key="7">
    <source>
        <dbReference type="ARBA" id="ARBA00022833"/>
    </source>
</evidence>
<dbReference type="GO" id="GO:0070006">
    <property type="term" value="F:metalloaminopeptidase activity"/>
    <property type="evidence" value="ECO:0007669"/>
    <property type="project" value="TreeGrafter"/>
</dbReference>
<dbReference type="InterPro" id="IPR027268">
    <property type="entry name" value="Peptidase_M4/M1_CTD_sf"/>
</dbReference>
<evidence type="ECO:0000256" key="5">
    <source>
        <dbReference type="ARBA" id="ARBA00022723"/>
    </source>
</evidence>
<keyword evidence="3" id="KW-0645">Protease</keyword>
<evidence type="ECO:0000256" key="16">
    <source>
        <dbReference type="SAM" id="Phobius"/>
    </source>
</evidence>
<evidence type="ECO:0000256" key="9">
    <source>
        <dbReference type="ARBA" id="ARBA00022989"/>
    </source>
</evidence>
<keyword evidence="19" id="KW-0031">Aminopeptidase</keyword>
<dbReference type="GO" id="GO:0005737">
    <property type="term" value="C:cytoplasm"/>
    <property type="evidence" value="ECO:0007669"/>
    <property type="project" value="TreeGrafter"/>
</dbReference>
<keyword evidence="4 16" id="KW-0812">Transmembrane</keyword>
<dbReference type="InterPro" id="IPR014782">
    <property type="entry name" value="Peptidase_M1_dom"/>
</dbReference>
<dbReference type="Gene3D" id="2.60.40.1730">
    <property type="entry name" value="tricorn interacting facor f3 domain"/>
    <property type="match status" value="1"/>
</dbReference>
<comment type="cofactor">
    <cofactor evidence="14">
        <name>Zn(2+)</name>
        <dbReference type="ChEBI" id="CHEBI:29105"/>
    </cofactor>
    <text evidence="14">Binds 1 zinc ion per subunit.</text>
</comment>
<evidence type="ECO:0000256" key="4">
    <source>
        <dbReference type="ARBA" id="ARBA00022692"/>
    </source>
</evidence>
<feature type="domain" description="Peptidase M1 membrane alanine aminopeptidase" evidence="17">
    <location>
        <begin position="488"/>
        <end position="573"/>
    </location>
</feature>
<dbReference type="CDD" id="cd09601">
    <property type="entry name" value="M1_APN-Q_like"/>
    <property type="match status" value="1"/>
</dbReference>
<dbReference type="SUPFAM" id="SSF63737">
    <property type="entry name" value="Leukotriene A4 hydrolase N-terminal domain"/>
    <property type="match status" value="1"/>
</dbReference>
<evidence type="ECO:0000256" key="3">
    <source>
        <dbReference type="ARBA" id="ARBA00022670"/>
    </source>
</evidence>
<feature type="binding site" evidence="14">
    <location>
        <position position="478"/>
    </location>
    <ligand>
        <name>Zn(2+)</name>
        <dbReference type="ChEBI" id="CHEBI:29105"/>
        <note>catalytic</note>
    </ligand>
</feature>
<feature type="non-terminal residue" evidence="19">
    <location>
        <position position="640"/>
    </location>
</feature>
<dbReference type="InterPro" id="IPR050344">
    <property type="entry name" value="Peptidase_M1_aminopeptidases"/>
</dbReference>
<keyword evidence="11 16" id="KW-0472">Membrane</keyword>
<dbReference type="PANTHER" id="PTHR11533:SF294">
    <property type="entry name" value="THYROTROPIN-RELEASING HORMONE-DEGRADING ECTOENZYME"/>
    <property type="match status" value="1"/>
</dbReference>
<evidence type="ECO:0000259" key="18">
    <source>
        <dbReference type="Pfam" id="PF17900"/>
    </source>
</evidence>
<keyword evidence="8" id="KW-0735">Signal-anchor</keyword>
<dbReference type="Pfam" id="PF17900">
    <property type="entry name" value="Peptidase_M1_N"/>
    <property type="match status" value="1"/>
</dbReference>
<evidence type="ECO:0000313" key="19">
    <source>
        <dbReference type="EMBL" id="GFO40571.1"/>
    </source>
</evidence>
<dbReference type="PANTHER" id="PTHR11533">
    <property type="entry name" value="PROTEASE M1 ZINC METALLOPROTEASE"/>
    <property type="match status" value="1"/>
</dbReference>
<gene>
    <name evidence="19" type="ORF">PoB_006707600</name>
</gene>
<accession>A0AAV4D8T7</accession>
<evidence type="ECO:0000256" key="10">
    <source>
        <dbReference type="ARBA" id="ARBA00023049"/>
    </source>
</evidence>
<evidence type="ECO:0000256" key="15">
    <source>
        <dbReference type="PIRSR" id="PIRSR634016-4"/>
    </source>
</evidence>
<dbReference type="Pfam" id="PF01433">
    <property type="entry name" value="Peptidase_M1"/>
    <property type="match status" value="2"/>
</dbReference>
<feature type="domain" description="Aminopeptidase N-like N-terminal" evidence="18">
    <location>
        <begin position="184"/>
        <end position="371"/>
    </location>
</feature>